<accession>S5ZWM8</accession>
<dbReference type="KEGG" id="tped:TPE_2331"/>
<name>S5ZWM8_9SPIR</name>
<dbReference type="Proteomes" id="UP000015620">
    <property type="component" value="Chromosome"/>
</dbReference>
<evidence type="ECO:0000313" key="1">
    <source>
        <dbReference type="EMBL" id="AGT44805.1"/>
    </source>
</evidence>
<protein>
    <submittedName>
        <fullName evidence="1">Uncharacterized protein</fullName>
    </submittedName>
</protein>
<gene>
    <name evidence="1" type="ORF">TPE_2331</name>
</gene>
<dbReference type="HOGENOM" id="CLU_3159020_0_0_12"/>
<sequence>MVRTSGFHPDNRGSIPLGDALKSSEDFVNLQSFFYVFFPLKEDFFDNG</sequence>
<dbReference type="EMBL" id="CP004120">
    <property type="protein sequence ID" value="AGT44805.1"/>
    <property type="molecule type" value="Genomic_DNA"/>
</dbReference>
<proteinExistence type="predicted"/>
<dbReference type="AlphaFoldDB" id="S5ZWM8"/>
<evidence type="ECO:0000313" key="2">
    <source>
        <dbReference type="Proteomes" id="UP000015620"/>
    </source>
</evidence>
<reference evidence="1 2" key="1">
    <citation type="journal article" date="2013" name="PLoS ONE">
        <title>Genome-Wide Relatedness of Treponema pedis, from Gingiva and Necrotic Skin Lesions of Pigs, with the Human Oral Pathogen Treponema denticola.</title>
        <authorList>
            <person name="Svartstrom O."/>
            <person name="Mushtaq M."/>
            <person name="Pringle M."/>
            <person name="Segerman B."/>
        </authorList>
    </citation>
    <scope>NUCLEOTIDE SEQUENCE [LARGE SCALE GENOMIC DNA]</scope>
    <source>
        <strain evidence="1">T A4</strain>
    </source>
</reference>
<keyword evidence="2" id="KW-1185">Reference proteome</keyword>
<dbReference type="STRING" id="1291379.TPE_2331"/>
<organism evidence="1 2">
    <name type="scientific">Treponema pedis str. T A4</name>
    <dbReference type="NCBI Taxonomy" id="1291379"/>
    <lineage>
        <taxon>Bacteria</taxon>
        <taxon>Pseudomonadati</taxon>
        <taxon>Spirochaetota</taxon>
        <taxon>Spirochaetia</taxon>
        <taxon>Spirochaetales</taxon>
        <taxon>Treponemataceae</taxon>
        <taxon>Treponema</taxon>
    </lineage>
</organism>